<dbReference type="SMART" id="SM00428">
    <property type="entry name" value="H3"/>
    <property type="match status" value="1"/>
</dbReference>
<dbReference type="SUPFAM" id="SSF47113">
    <property type="entry name" value="Histone-fold"/>
    <property type="match status" value="1"/>
</dbReference>
<feature type="compositionally biased region" description="Low complexity" evidence="5">
    <location>
        <begin position="266"/>
        <end position="297"/>
    </location>
</feature>
<protein>
    <submittedName>
        <fullName evidence="7">Histone H3</fullName>
    </submittedName>
</protein>
<dbReference type="GeneID" id="30025920"/>
<dbReference type="PRINTS" id="PR00622">
    <property type="entry name" value="HISTONEH3"/>
</dbReference>
<dbReference type="RefSeq" id="XP_018699596.1">
    <property type="nucleotide sequence ID" value="XM_018853229.1"/>
</dbReference>
<dbReference type="GO" id="GO:0000786">
    <property type="term" value="C:nucleosome"/>
    <property type="evidence" value="ECO:0007669"/>
    <property type="project" value="UniProtKB-KW"/>
</dbReference>
<evidence type="ECO:0000259" key="6">
    <source>
        <dbReference type="Pfam" id="PF00125"/>
    </source>
</evidence>
<dbReference type="Proteomes" id="UP000076744">
    <property type="component" value="Unassembled WGS sequence"/>
</dbReference>
<name>A0A167F3F8_CORFA</name>
<proteinExistence type="inferred from homology"/>
<feature type="compositionally biased region" description="Polar residues" evidence="5">
    <location>
        <begin position="1"/>
        <end position="11"/>
    </location>
</feature>
<dbReference type="Gene3D" id="1.10.20.10">
    <property type="entry name" value="Histone, subunit A"/>
    <property type="match status" value="1"/>
</dbReference>
<evidence type="ECO:0000313" key="8">
    <source>
        <dbReference type="Proteomes" id="UP000076744"/>
    </source>
</evidence>
<feature type="compositionally biased region" description="Basic and acidic residues" evidence="5">
    <location>
        <begin position="124"/>
        <end position="133"/>
    </location>
</feature>
<dbReference type="AlphaFoldDB" id="A0A167F3F8"/>
<evidence type="ECO:0000256" key="3">
    <source>
        <dbReference type="ARBA" id="ARBA00022454"/>
    </source>
</evidence>
<evidence type="ECO:0000313" key="7">
    <source>
        <dbReference type="EMBL" id="OAA44741.1"/>
    </source>
</evidence>
<feature type="region of interest" description="Disordered" evidence="5">
    <location>
        <begin position="1"/>
        <end position="34"/>
    </location>
</feature>
<organism evidence="7 8">
    <name type="scientific">Cordyceps fumosorosea (strain ARSEF 2679)</name>
    <name type="common">Isaria fumosorosea</name>
    <dbReference type="NCBI Taxonomy" id="1081104"/>
    <lineage>
        <taxon>Eukaryota</taxon>
        <taxon>Fungi</taxon>
        <taxon>Dikarya</taxon>
        <taxon>Ascomycota</taxon>
        <taxon>Pezizomycotina</taxon>
        <taxon>Sordariomycetes</taxon>
        <taxon>Hypocreomycetidae</taxon>
        <taxon>Hypocreales</taxon>
        <taxon>Cordycipitaceae</taxon>
        <taxon>Cordyceps</taxon>
    </lineage>
</organism>
<feature type="region of interest" description="Disordered" evidence="5">
    <location>
        <begin position="124"/>
        <end position="159"/>
    </location>
</feature>
<comment type="caution">
    <text evidence="7">The sequence shown here is derived from an EMBL/GenBank/DDBJ whole genome shotgun (WGS) entry which is preliminary data.</text>
</comment>
<evidence type="ECO:0000256" key="2">
    <source>
        <dbReference type="ARBA" id="ARBA00010343"/>
    </source>
</evidence>
<dbReference type="Pfam" id="PF00125">
    <property type="entry name" value="Histone"/>
    <property type="match status" value="1"/>
</dbReference>
<keyword evidence="4" id="KW-0238">DNA-binding</keyword>
<dbReference type="STRING" id="1081104.A0A167F3F8"/>
<feature type="compositionally biased region" description="Basic residues" evidence="5">
    <location>
        <begin position="70"/>
        <end position="89"/>
    </location>
</feature>
<reference evidence="7 8" key="1">
    <citation type="journal article" date="2016" name="Genome Biol. Evol.">
        <title>Divergent and convergent evolution of fungal pathogenicity.</title>
        <authorList>
            <person name="Shang Y."/>
            <person name="Xiao G."/>
            <person name="Zheng P."/>
            <person name="Cen K."/>
            <person name="Zhan S."/>
            <person name="Wang C."/>
        </authorList>
    </citation>
    <scope>NUCLEOTIDE SEQUENCE [LARGE SCALE GENOMIC DNA]</scope>
    <source>
        <strain evidence="7 8">ARSEF 2679</strain>
    </source>
</reference>
<comment type="similarity">
    <text evidence="2">Belongs to the histone H3 family.</text>
</comment>
<evidence type="ECO:0000256" key="5">
    <source>
        <dbReference type="SAM" id="MobiDB-lite"/>
    </source>
</evidence>
<evidence type="ECO:0000256" key="4">
    <source>
        <dbReference type="ARBA" id="ARBA00023269"/>
    </source>
</evidence>
<feature type="compositionally biased region" description="Basic residues" evidence="5">
    <location>
        <begin position="134"/>
        <end position="144"/>
    </location>
</feature>
<feature type="compositionally biased region" description="Basic and acidic residues" evidence="5">
    <location>
        <begin position="12"/>
        <end position="29"/>
    </location>
</feature>
<dbReference type="GO" id="GO:0003677">
    <property type="term" value="F:DNA binding"/>
    <property type="evidence" value="ECO:0007669"/>
    <property type="project" value="InterPro"/>
</dbReference>
<dbReference type="InterPro" id="IPR000164">
    <property type="entry name" value="Histone_H3/CENP-A"/>
</dbReference>
<comment type="subcellular location">
    <subcellularLocation>
        <location evidence="1">Chromosome</location>
    </subcellularLocation>
</comment>
<feature type="region of interest" description="Disordered" evidence="5">
    <location>
        <begin position="243"/>
        <end position="297"/>
    </location>
</feature>
<sequence>MRRQQGNSTTDGVREDPVDSRDGHSKAAEMGRPVSTLPMIAEHAQYTEHMQYAKLITMTRCRATLVKMKRRPKKLRKPRWPSLHHRRRREHDISGYDKAVGRGSETPNTQDKEGKYMYVLSHPLHADHGEGKTKSSRNRRRQRFRAASQSGAAYHDRPDQACQETSTVLMKKLGQIKEICADKHGSQMRFQSTALGALQESTEQYVIGVLEEANLCAIHAKRVTLMPLALRIRQPATQAWTSWWRAPDPPKGTEHRKKQNDGDGMPVFRPPRSVSPRPVGLRPVGPGSVGPGQVSSGPVADAWAAVEAPAVYFFDEDFFDEAAWTHDLDCGE</sequence>
<evidence type="ECO:0000256" key="1">
    <source>
        <dbReference type="ARBA" id="ARBA00004286"/>
    </source>
</evidence>
<gene>
    <name evidence="7" type="ORF">ISF_09628</name>
</gene>
<feature type="region of interest" description="Disordered" evidence="5">
    <location>
        <begin position="70"/>
        <end position="112"/>
    </location>
</feature>
<keyword evidence="4" id="KW-0544">Nucleosome core</keyword>
<dbReference type="EMBL" id="AZHB01000059">
    <property type="protein sequence ID" value="OAA44741.1"/>
    <property type="molecule type" value="Genomic_DNA"/>
</dbReference>
<keyword evidence="3" id="KW-0158">Chromosome</keyword>
<keyword evidence="8" id="KW-1185">Reference proteome</keyword>
<dbReference type="GO" id="GO:0046982">
    <property type="term" value="F:protein heterodimerization activity"/>
    <property type="evidence" value="ECO:0007669"/>
    <property type="project" value="InterPro"/>
</dbReference>
<dbReference type="PANTHER" id="PTHR11426">
    <property type="entry name" value="HISTONE H3"/>
    <property type="match status" value="1"/>
</dbReference>
<dbReference type="InterPro" id="IPR007125">
    <property type="entry name" value="H2A/H2B/H3"/>
</dbReference>
<feature type="domain" description="Core Histone H2A/H2B/H3" evidence="6">
    <location>
        <begin position="176"/>
        <end position="227"/>
    </location>
</feature>
<accession>A0A167F3F8</accession>
<dbReference type="GO" id="GO:0030527">
    <property type="term" value="F:structural constituent of chromatin"/>
    <property type="evidence" value="ECO:0007669"/>
    <property type="project" value="InterPro"/>
</dbReference>
<dbReference type="InterPro" id="IPR009072">
    <property type="entry name" value="Histone-fold"/>
</dbReference>